<accession>A0A3S9N0A8</accession>
<keyword evidence="1" id="KW-0732">Signal</keyword>
<dbReference type="EMBL" id="CP034549">
    <property type="protein sequence ID" value="AZQ44752.1"/>
    <property type="molecule type" value="Genomic_DNA"/>
</dbReference>
<dbReference type="RefSeq" id="WP_126448467.1">
    <property type="nucleotide sequence ID" value="NZ_CP034549.1"/>
</dbReference>
<evidence type="ECO:0000313" key="2">
    <source>
        <dbReference type="EMBL" id="AZQ44752.1"/>
    </source>
</evidence>
<evidence type="ECO:0000256" key="1">
    <source>
        <dbReference type="SAM" id="SignalP"/>
    </source>
</evidence>
<keyword evidence="3" id="KW-1185">Reference proteome</keyword>
<feature type="chain" id="PRO_5019301478" evidence="1">
    <location>
        <begin position="21"/>
        <end position="142"/>
    </location>
</feature>
<protein>
    <submittedName>
        <fullName evidence="2">DUF2141 domain-containing protein</fullName>
    </submittedName>
</protein>
<reference evidence="2 3" key="1">
    <citation type="submission" date="2018-12" db="EMBL/GenBank/DDBJ databases">
        <title>Complete genome of Nonlabens sp. MJ115.</title>
        <authorList>
            <person name="Choi H.S."/>
            <person name="Jung J."/>
        </authorList>
    </citation>
    <scope>NUCLEOTIDE SEQUENCE [LARGE SCALE GENOMIC DNA]</scope>
    <source>
        <strain evidence="2 3">MJ115</strain>
    </source>
</reference>
<gene>
    <name evidence="2" type="ORF">EJ995_11100</name>
</gene>
<feature type="signal peptide" evidence="1">
    <location>
        <begin position="1"/>
        <end position="20"/>
    </location>
</feature>
<dbReference type="KEGG" id="noj:EJ995_11100"/>
<name>A0A3S9N0A8_9FLAO</name>
<organism evidence="2 3">
    <name type="scientific">Nonlabens ponticola</name>
    <dbReference type="NCBI Taxonomy" id="2496866"/>
    <lineage>
        <taxon>Bacteria</taxon>
        <taxon>Pseudomonadati</taxon>
        <taxon>Bacteroidota</taxon>
        <taxon>Flavobacteriia</taxon>
        <taxon>Flavobacteriales</taxon>
        <taxon>Flavobacteriaceae</taxon>
        <taxon>Nonlabens</taxon>
    </lineage>
</organism>
<dbReference type="AlphaFoldDB" id="A0A3S9N0A8"/>
<evidence type="ECO:0000313" key="3">
    <source>
        <dbReference type="Proteomes" id="UP000279600"/>
    </source>
</evidence>
<proteinExistence type="predicted"/>
<sequence>MKTFILSILFLATTVFTAQGQEETVNDGYTLTVTVPNARSNDGKMMFSLNTKNDFMRAAPFKSDSVAIVDGVATVTFKNVPAGEYAVMVLHDKNENMQMDFENNGMPKEDYGMSNNPMSMGPPSWADAKFDVTDDATIKIVI</sequence>
<dbReference type="OrthoDB" id="9788332at2"/>
<dbReference type="Proteomes" id="UP000279600">
    <property type="component" value="Chromosome"/>
</dbReference>
<dbReference type="InterPro" id="IPR018673">
    <property type="entry name" value="DUF2141"/>
</dbReference>
<dbReference type="Pfam" id="PF09912">
    <property type="entry name" value="DUF2141"/>
    <property type="match status" value="1"/>
</dbReference>